<protein>
    <recommendedName>
        <fullName evidence="4">Ankyrin</fullName>
    </recommendedName>
</protein>
<evidence type="ECO:0000313" key="2">
    <source>
        <dbReference type="EMBL" id="EFH31641.1"/>
    </source>
</evidence>
<organism evidence="2 3">
    <name type="scientific">Streptomyces pristinaespiralis (strain ATCC 25486 / DSM 40338 / CBS 914.69 / JCM 4507 / KCC S-0507 / NBRC 13074 / NRRL 2958 / 5647)</name>
    <dbReference type="NCBI Taxonomy" id="457429"/>
    <lineage>
        <taxon>Bacteria</taxon>
        <taxon>Bacillati</taxon>
        <taxon>Actinomycetota</taxon>
        <taxon>Actinomycetes</taxon>
        <taxon>Kitasatosporales</taxon>
        <taxon>Streptomycetaceae</taxon>
        <taxon>Streptomyces</taxon>
    </lineage>
</organism>
<sequence>MDRRGGGAMNTKWEPTIPGGPDDPAEPDEERRRRRTELPRTLHAGVGPGASRHRLFDPALKHFDSAYRPADSVVAEELRPAWRAARRRALESVVTAVSASGWGDSLVLRGSMLLADRFGDAAREPKDLDFVVVPADWRIEEERTTTMLDEIASAAQRGTEGHGDGPVIDAAGAESEYIWTYERVPGRRMVLPWQAPGLPAGQVQLDFVFNEQLPVEPRSGTVCGVPLRAATLELSLAWKVLWLIDDLYPQGKDLYDAVLLAERCPLGNALLQEVFRLSGNELPSGGQEELRLEHLQDSLRYLDWDHFAQDYPQFADGREQYVRRLLAALGPTFAA</sequence>
<dbReference type="HOGENOM" id="CLU_047967_0_0_11"/>
<evidence type="ECO:0008006" key="4">
    <source>
        <dbReference type="Google" id="ProtNLM"/>
    </source>
</evidence>
<keyword evidence="3" id="KW-1185">Reference proteome</keyword>
<reference evidence="3" key="2">
    <citation type="submission" date="2009-10" db="EMBL/GenBank/DDBJ databases">
        <title>The genome sequence of Streptomyces pristinaespiralis strain ATCC 25486.</title>
        <authorList>
            <consortium name="The Broad Institute Genome Sequencing Platform"/>
            <consortium name="Broad Institute Microbial Sequencing Center"/>
            <person name="Fischbach M."/>
            <person name="Godfrey P."/>
            <person name="Ward D."/>
            <person name="Young S."/>
            <person name="Zeng Q."/>
            <person name="Koehrsen M."/>
            <person name="Alvarado L."/>
            <person name="Berlin A.M."/>
            <person name="Bochicchio J."/>
            <person name="Borenstein D."/>
            <person name="Chapman S.B."/>
            <person name="Chen Z."/>
            <person name="Engels R."/>
            <person name="Freedman E."/>
            <person name="Gellesch M."/>
            <person name="Goldberg J."/>
            <person name="Griggs A."/>
            <person name="Gujja S."/>
            <person name="Heilman E.R."/>
            <person name="Heiman D.I."/>
            <person name="Hepburn T.A."/>
            <person name="Howarth C."/>
            <person name="Jen D."/>
            <person name="Larson L."/>
            <person name="Lewis B."/>
            <person name="Mehta T."/>
            <person name="Park D."/>
            <person name="Pearson M."/>
            <person name="Richards J."/>
            <person name="Roberts A."/>
            <person name="Saif S."/>
            <person name="Shea T.D."/>
            <person name="Shenoy N."/>
            <person name="Sisk P."/>
            <person name="Stolte C."/>
            <person name="Sykes S.N."/>
            <person name="Thomson T."/>
            <person name="Walk T."/>
            <person name="White J."/>
            <person name="Yandava C."/>
            <person name="Straight P."/>
            <person name="Clardy J."/>
            <person name="Hung D."/>
            <person name="Kolter R."/>
            <person name="Mekalanos J."/>
            <person name="Walker S."/>
            <person name="Walsh C.T."/>
            <person name="Wieland-Brown L.C."/>
            <person name="Haas B."/>
            <person name="Nusbaum C."/>
            <person name="Birren B."/>
        </authorList>
    </citation>
    <scope>NUCLEOTIDE SEQUENCE [LARGE SCALE GENOMIC DNA]</scope>
    <source>
        <strain evidence="3">ATCC 25486 / DSM 40338 / CBS 914.69 / JCM 4507 / NBRC 13074 / NRRL 2958 / 5647</strain>
    </source>
</reference>
<dbReference type="Pfam" id="PF08843">
    <property type="entry name" value="AbiEii"/>
    <property type="match status" value="1"/>
</dbReference>
<dbReference type="EMBL" id="CM000950">
    <property type="protein sequence ID" value="EFH31641.1"/>
    <property type="molecule type" value="Genomic_DNA"/>
</dbReference>
<reference evidence="3" key="1">
    <citation type="submission" date="2008-02" db="EMBL/GenBank/DDBJ databases">
        <authorList>
            <consortium name="The Broad Institute Genome Sequencing Platform"/>
            <person name="Fischbach M."/>
            <person name="Ward D."/>
            <person name="Young S."/>
            <person name="Jaffe D."/>
            <person name="Gnerre S."/>
            <person name="Berlin A."/>
            <person name="Heiman D."/>
            <person name="Hepburn T."/>
            <person name="Sykes S."/>
            <person name="Alvarado L."/>
            <person name="Kodira C.D."/>
            <person name="Straight P."/>
            <person name="Clardy J."/>
            <person name="Hung D."/>
            <person name="Kolter R."/>
            <person name="Mekalanos J."/>
            <person name="Walker S."/>
            <person name="Walsh C.T."/>
            <person name="Lander E."/>
            <person name="Galagan J."/>
            <person name="Nusbaum C."/>
            <person name="Birren B."/>
        </authorList>
    </citation>
    <scope>NUCLEOTIDE SEQUENCE [LARGE SCALE GENOMIC DNA]</scope>
    <source>
        <strain evidence="3">ATCC 25486 / DSM 40338 / CBS 914.69 / JCM 4507 / NBRC 13074 / NRRL 2958 / 5647</strain>
    </source>
</reference>
<dbReference type="AlphaFoldDB" id="D6X7F7"/>
<proteinExistence type="predicted"/>
<evidence type="ECO:0000256" key="1">
    <source>
        <dbReference type="SAM" id="MobiDB-lite"/>
    </source>
</evidence>
<dbReference type="InterPro" id="IPR014942">
    <property type="entry name" value="AbiEii"/>
</dbReference>
<evidence type="ECO:0000313" key="3">
    <source>
        <dbReference type="Proteomes" id="UP000002805"/>
    </source>
</evidence>
<accession>D6X7F7</accession>
<gene>
    <name evidence="2" type="ORF">SSDG_06890</name>
</gene>
<dbReference type="Proteomes" id="UP000002805">
    <property type="component" value="Chromosome"/>
</dbReference>
<feature type="region of interest" description="Disordered" evidence="1">
    <location>
        <begin position="1"/>
        <end position="51"/>
    </location>
</feature>
<name>D6X7F7_STRE2</name>
<dbReference type="eggNOG" id="ENOG5030SBS">
    <property type="taxonomic scope" value="Bacteria"/>
</dbReference>